<geneLocation type="plasmid" evidence="4 5">
    <name>p.BC006.2</name>
</geneLocation>
<keyword evidence="2" id="KW-0175">Coiled coil</keyword>
<dbReference type="Proteomes" id="UP001221092">
    <property type="component" value="Plasmid p.BC006.2"/>
</dbReference>
<dbReference type="EMBL" id="CP119631">
    <property type="protein sequence ID" value="WES09730.1"/>
    <property type="molecule type" value="Genomic_DNA"/>
</dbReference>
<dbReference type="RefSeq" id="WP_086405712.1">
    <property type="nucleotide sequence ID" value="NZ_CP119631.1"/>
</dbReference>
<feature type="coiled-coil region" evidence="2">
    <location>
        <begin position="602"/>
        <end position="636"/>
    </location>
</feature>
<feature type="coiled-coil region" evidence="2">
    <location>
        <begin position="701"/>
        <end position="776"/>
    </location>
</feature>
<evidence type="ECO:0000313" key="5">
    <source>
        <dbReference type="Proteomes" id="UP001221092"/>
    </source>
</evidence>
<dbReference type="PANTHER" id="PTHR37813:SF1">
    <property type="entry name" value="FELS-2 PROPHAGE PROTEIN"/>
    <property type="match status" value="1"/>
</dbReference>
<name>A0AAX3QIF2_9BACI</name>
<evidence type="ECO:0000313" key="4">
    <source>
        <dbReference type="EMBL" id="WES09730.1"/>
    </source>
</evidence>
<accession>A0AAX3QIF2</accession>
<evidence type="ECO:0000256" key="2">
    <source>
        <dbReference type="SAM" id="Coils"/>
    </source>
</evidence>
<keyword evidence="4" id="KW-0614">Plasmid</keyword>
<gene>
    <name evidence="4" type="ORF">P3K65_27845</name>
</gene>
<dbReference type="InterPro" id="IPR010090">
    <property type="entry name" value="Phage_tape_meas"/>
</dbReference>
<dbReference type="PANTHER" id="PTHR37813">
    <property type="entry name" value="FELS-2 PROPHAGE PROTEIN"/>
    <property type="match status" value="1"/>
</dbReference>
<proteinExistence type="predicted"/>
<keyword evidence="1" id="KW-1188">Viral release from host cell</keyword>
<feature type="domain" description="Phage tail tape measure protein" evidence="3">
    <location>
        <begin position="128"/>
        <end position="299"/>
    </location>
</feature>
<evidence type="ECO:0000256" key="1">
    <source>
        <dbReference type="ARBA" id="ARBA00022612"/>
    </source>
</evidence>
<organism evidence="4 5">
    <name type="scientific">Bacillus paranthracis</name>
    <dbReference type="NCBI Taxonomy" id="2026186"/>
    <lineage>
        <taxon>Bacteria</taxon>
        <taxon>Bacillati</taxon>
        <taxon>Bacillota</taxon>
        <taxon>Bacilli</taxon>
        <taxon>Bacillales</taxon>
        <taxon>Bacillaceae</taxon>
        <taxon>Bacillus</taxon>
        <taxon>Bacillus cereus group</taxon>
    </lineage>
</organism>
<protein>
    <submittedName>
        <fullName evidence="4">Phage tail tape measure protein</fullName>
    </submittedName>
</protein>
<dbReference type="Pfam" id="PF10145">
    <property type="entry name" value="PhageMin_Tail"/>
    <property type="match status" value="1"/>
</dbReference>
<evidence type="ECO:0000259" key="3">
    <source>
        <dbReference type="Pfam" id="PF10145"/>
    </source>
</evidence>
<reference evidence="4" key="1">
    <citation type="submission" date="2023-03" db="EMBL/GenBank/DDBJ databases">
        <authorList>
            <person name="Liu Z."/>
        </authorList>
    </citation>
    <scope>NUCLEOTIDE SEQUENCE</scope>
    <source>
        <strain evidence="4">Bc006</strain>
        <plasmid evidence="4">p.BC006.2</plasmid>
    </source>
</reference>
<sequence>MAGHEQIGVDITVNNGQAEAELRSFQQTAEQTGSKIEQAFSKIGAIGDKLTIGVTTPLAAVSAMGIKTAIDFDNSQKKIQKGLGVTAEEAKRLNNDVKAVWKDGFGENVDEVNQSLVTTRRNMSEIDNGKELQRVTKDAMLLAETFDSDINEVTRGANQLMVGFGISSEEAMDLLASGAQNGLDFSKELFDNVSEYGPLFANMGYSADEYFNLLSNGAKNGAYNLDYVNDVMKEFQIRIKDGSKGVSDAMGEMSEDTQKVWKSFLDGKGTVKDVNNVVLNELKGMDDQVKAGQIGVALYGTKWEDLEATTMYSLNEMQGGLGKTTGAMKEMRKAQDESISVKWQKTLREAQTALEPLGKMLLDIAMDVLPAVSSAVKTVTEWFANLSPEAQKTVIAIGGIALAAGPALSILGRMGGVIGGLVGKIGSFATAARAGAAATAAVEGASGAAALGMGGLGTALGGAVIAAAPWLIGAAAIGAAGYGIYKAMTQEAVPAVDLFKDRVNLAADGTVQSVDKISKGTQKAVGAFMELSQKTGTELTNMYATQAAINEENMPKIVGQFDEMKNQIIAGYDKQKNDAITKTTEMFAAMGTITDQEKTSILEKMNGYYDQQKQKAQDTQNQIVQILNTAKEQKRALTTDEYNQLMQLQNNYQSEAVKSLSANKTEQEVILQNLKDSKSRMNAEMAADAIQKMEKQRAETVKKAQSEYDEKIRIITKMRDEMGVISGEQADKMIADAKRQRDGVVEKANEIKSQGVDRLKSSYKDLENQVDTSTGNILTYWDKVKNWWDGWNPIAKKLVVSTVNAATHANLPMPGNANGTPFFAGGLTRVNERGDEIMNLPRGTQIIPHDLSKRYIDRAANKAAGGNGSSNVNNVNLNYYGNNPNDAYKMVDIIDNELGKRTALNNIYYGGE</sequence>
<dbReference type="AlphaFoldDB" id="A0AAX3QIF2"/>